<sequence>MTSDHTQYHRDPDPAARFASLKPGVSRYGEPHRPPSIPAGSPILSKQRSQPRSVSRLAPPRCRMTGISRSLGTAVRLARKKKTTIRAVKNVWYRRVCVHVRHYQRFYISFSVILIIAVTTAAIAPLAIIRYHEQRQSQHKGQGGSAMGEVTVGMTPILTVTRTSQSTSSVATSRPVSSASSTSLANPVTPVTPVTTASTASTVTTTSSTIPHTPTLASETCAPGGFTANASFVGVYNSAVNPSQFIIVAARTAGDCCRRCFSGLTGLTAWTTRHCTGWGYINSLCSIVYDYPGKGADGVCPKGYPDVQITSGDGGVADFAGRGPCALAVG</sequence>
<organism evidence="3 4">
    <name type="scientific">Apiospora aurea</name>
    <dbReference type="NCBI Taxonomy" id="335848"/>
    <lineage>
        <taxon>Eukaryota</taxon>
        <taxon>Fungi</taxon>
        <taxon>Dikarya</taxon>
        <taxon>Ascomycota</taxon>
        <taxon>Pezizomycotina</taxon>
        <taxon>Sordariomycetes</taxon>
        <taxon>Xylariomycetidae</taxon>
        <taxon>Amphisphaeriales</taxon>
        <taxon>Apiosporaceae</taxon>
        <taxon>Apiospora</taxon>
    </lineage>
</organism>
<name>A0ABR1Q2N8_9PEZI</name>
<protein>
    <submittedName>
        <fullName evidence="3">Uncharacterized protein</fullName>
    </submittedName>
</protein>
<reference evidence="3 4" key="1">
    <citation type="submission" date="2023-01" db="EMBL/GenBank/DDBJ databases">
        <title>Analysis of 21 Apiospora genomes using comparative genomics revels a genus with tremendous synthesis potential of carbohydrate active enzymes and secondary metabolites.</title>
        <authorList>
            <person name="Sorensen T."/>
        </authorList>
    </citation>
    <scope>NUCLEOTIDE SEQUENCE [LARGE SCALE GENOMIC DNA]</scope>
    <source>
        <strain evidence="3 4">CBS 24483</strain>
    </source>
</reference>
<evidence type="ECO:0000313" key="4">
    <source>
        <dbReference type="Proteomes" id="UP001391051"/>
    </source>
</evidence>
<evidence type="ECO:0000256" key="2">
    <source>
        <dbReference type="SAM" id="Phobius"/>
    </source>
</evidence>
<dbReference type="RefSeq" id="XP_066696048.1">
    <property type="nucleotide sequence ID" value="XM_066846557.1"/>
</dbReference>
<keyword evidence="4" id="KW-1185">Reference proteome</keyword>
<proteinExistence type="predicted"/>
<evidence type="ECO:0000313" key="3">
    <source>
        <dbReference type="EMBL" id="KAK7946014.1"/>
    </source>
</evidence>
<accession>A0ABR1Q2N8</accession>
<keyword evidence="2" id="KW-0472">Membrane</keyword>
<feature type="region of interest" description="Disordered" evidence="1">
    <location>
        <begin position="163"/>
        <end position="184"/>
    </location>
</feature>
<dbReference type="EMBL" id="JAQQWE010000007">
    <property type="protein sequence ID" value="KAK7946014.1"/>
    <property type="molecule type" value="Genomic_DNA"/>
</dbReference>
<keyword evidence="2" id="KW-1133">Transmembrane helix</keyword>
<comment type="caution">
    <text evidence="3">The sequence shown here is derived from an EMBL/GenBank/DDBJ whole genome shotgun (WGS) entry which is preliminary data.</text>
</comment>
<evidence type="ECO:0000256" key="1">
    <source>
        <dbReference type="SAM" id="MobiDB-lite"/>
    </source>
</evidence>
<dbReference type="Proteomes" id="UP001391051">
    <property type="component" value="Unassembled WGS sequence"/>
</dbReference>
<feature type="transmembrane region" description="Helical" evidence="2">
    <location>
        <begin position="106"/>
        <end position="129"/>
    </location>
</feature>
<feature type="compositionally biased region" description="Polar residues" evidence="1">
    <location>
        <begin position="44"/>
        <end position="53"/>
    </location>
</feature>
<dbReference type="GeneID" id="92079619"/>
<feature type="compositionally biased region" description="Basic and acidic residues" evidence="1">
    <location>
        <begin position="1"/>
        <end position="14"/>
    </location>
</feature>
<feature type="region of interest" description="Disordered" evidence="1">
    <location>
        <begin position="1"/>
        <end position="58"/>
    </location>
</feature>
<gene>
    <name evidence="3" type="ORF">PG986_010335</name>
</gene>
<keyword evidence="2" id="KW-0812">Transmembrane</keyword>